<sequence length="341" mass="37361">MADAAPRMMPEWRGTTRAAFDAEVVAAGRPAVLRGIVSDWPAVAAARRSPQALADYLLRFDRGDPVVAAVGPPDIAGRFFYNDSLDGFNFRRQPARLKDVLGFLVARDGQEGAPALAVQSVPARAHLAGFAEDNPMPLLPPSAEPRLWIGNRVTVAAHYDPSENIACVVAGTRRFTLFPPDQIGNLYMGPMERTPAGTTISLVDFDAPDLQRFPRFAEAMEHALVADLEPGDAIYIPYMWWHHVRSLQSVNMLVNYWWTPPAPAGAHPLDALLHAMLAIRALPERHRQAWRAHFDHYVFGAGPAAGDHLPDAVRGVLGPLDAQKAEQLAQLIMKGLRGQQD</sequence>
<dbReference type="Proteomes" id="UP000734218">
    <property type="component" value="Unassembled WGS sequence"/>
</dbReference>
<dbReference type="InterPro" id="IPR014710">
    <property type="entry name" value="RmlC-like_jellyroll"/>
</dbReference>
<dbReference type="Gene3D" id="2.60.120.10">
    <property type="entry name" value="Jelly Rolls"/>
    <property type="match status" value="1"/>
</dbReference>
<comment type="caution">
    <text evidence="2">The sequence shown here is derived from an EMBL/GenBank/DDBJ whole genome shotgun (WGS) entry which is preliminary data.</text>
</comment>
<keyword evidence="3" id="KW-1185">Reference proteome</keyword>
<reference evidence="2 3" key="1">
    <citation type="submission" date="2020-03" db="EMBL/GenBank/DDBJ databases">
        <title>Genomic Encyclopedia of Type Strains, Phase IV (KMG-IV): sequencing the most valuable type-strain genomes for metagenomic binning, comparative biology and taxonomic classification.</title>
        <authorList>
            <person name="Goeker M."/>
        </authorList>
    </citation>
    <scope>NUCLEOTIDE SEQUENCE [LARGE SCALE GENOMIC DNA]</scope>
    <source>
        <strain evidence="2 3">DSM 27651</strain>
    </source>
</reference>
<dbReference type="PROSITE" id="PS51184">
    <property type="entry name" value="JMJC"/>
    <property type="match status" value="1"/>
</dbReference>
<organism evidence="2 3">
    <name type="scientific">Sphingomonas jejuensis</name>
    <dbReference type="NCBI Taxonomy" id="904715"/>
    <lineage>
        <taxon>Bacteria</taxon>
        <taxon>Pseudomonadati</taxon>
        <taxon>Pseudomonadota</taxon>
        <taxon>Alphaproteobacteria</taxon>
        <taxon>Sphingomonadales</taxon>
        <taxon>Sphingomonadaceae</taxon>
        <taxon>Sphingomonas</taxon>
    </lineage>
</organism>
<protein>
    <recommendedName>
        <fullName evidence="1">JmjC domain-containing protein</fullName>
    </recommendedName>
</protein>
<dbReference type="InterPro" id="IPR003347">
    <property type="entry name" value="JmjC_dom"/>
</dbReference>
<accession>A0ABX0XKX9</accession>
<feature type="domain" description="JmjC" evidence="1">
    <location>
        <begin position="82"/>
        <end position="273"/>
    </location>
</feature>
<dbReference type="SMART" id="SM00558">
    <property type="entry name" value="JmjC"/>
    <property type="match status" value="1"/>
</dbReference>
<dbReference type="Pfam" id="PF13621">
    <property type="entry name" value="Cupin_8"/>
    <property type="match status" value="1"/>
</dbReference>
<dbReference type="InterPro" id="IPR041667">
    <property type="entry name" value="Cupin_8"/>
</dbReference>
<evidence type="ECO:0000259" key="1">
    <source>
        <dbReference type="PROSITE" id="PS51184"/>
    </source>
</evidence>
<dbReference type="PANTHER" id="PTHR12461:SF105">
    <property type="entry name" value="HYPOXIA-INDUCIBLE FACTOR 1-ALPHA INHIBITOR"/>
    <property type="match status" value="1"/>
</dbReference>
<dbReference type="EMBL" id="JAATJE010000001">
    <property type="protein sequence ID" value="NJC33381.1"/>
    <property type="molecule type" value="Genomic_DNA"/>
</dbReference>
<dbReference type="PANTHER" id="PTHR12461">
    <property type="entry name" value="HYPOXIA-INDUCIBLE FACTOR 1 ALPHA INHIBITOR-RELATED"/>
    <property type="match status" value="1"/>
</dbReference>
<name>A0ABX0XKX9_9SPHN</name>
<gene>
    <name evidence="2" type="ORF">GGR88_000855</name>
</gene>
<dbReference type="RefSeq" id="WP_209023189.1">
    <property type="nucleotide sequence ID" value="NZ_JAATJE010000001.1"/>
</dbReference>
<proteinExistence type="predicted"/>
<dbReference type="SUPFAM" id="SSF51197">
    <property type="entry name" value="Clavaminate synthase-like"/>
    <property type="match status" value="1"/>
</dbReference>
<evidence type="ECO:0000313" key="3">
    <source>
        <dbReference type="Proteomes" id="UP000734218"/>
    </source>
</evidence>
<evidence type="ECO:0000313" key="2">
    <source>
        <dbReference type="EMBL" id="NJC33381.1"/>
    </source>
</evidence>